<dbReference type="InterPro" id="IPR057739">
    <property type="entry name" value="Glyco_hydro_29_N"/>
</dbReference>
<dbReference type="InterPro" id="IPR000933">
    <property type="entry name" value="Glyco_hydro_29"/>
</dbReference>
<name>A0A4Z2DBM0_SCHJA</name>
<evidence type="ECO:0000259" key="8">
    <source>
        <dbReference type="Pfam" id="PF01120"/>
    </source>
</evidence>
<keyword evidence="6" id="KW-0325">Glycoprotein</keyword>
<organism evidence="9 10">
    <name type="scientific">Schistosoma japonicum</name>
    <name type="common">Blood fluke</name>
    <dbReference type="NCBI Taxonomy" id="6182"/>
    <lineage>
        <taxon>Eukaryota</taxon>
        <taxon>Metazoa</taxon>
        <taxon>Spiralia</taxon>
        <taxon>Lophotrochozoa</taxon>
        <taxon>Platyhelminthes</taxon>
        <taxon>Trematoda</taxon>
        <taxon>Digenea</taxon>
        <taxon>Strigeidida</taxon>
        <taxon>Schistosomatoidea</taxon>
        <taxon>Schistosomatidae</taxon>
        <taxon>Schistosoma</taxon>
    </lineage>
</organism>
<keyword evidence="4" id="KW-0732">Signal</keyword>
<evidence type="ECO:0000256" key="2">
    <source>
        <dbReference type="ARBA" id="ARBA00007951"/>
    </source>
</evidence>
<keyword evidence="5" id="KW-0378">Hydrolase</keyword>
<keyword evidence="10" id="KW-1185">Reference proteome</keyword>
<dbReference type="Proteomes" id="UP000311919">
    <property type="component" value="Unassembled WGS sequence"/>
</dbReference>
<dbReference type="InterPro" id="IPR017853">
    <property type="entry name" value="GH"/>
</dbReference>
<dbReference type="Pfam" id="PF01120">
    <property type="entry name" value="Alpha_L_fucos"/>
    <property type="match status" value="1"/>
</dbReference>
<dbReference type="InterPro" id="IPR016286">
    <property type="entry name" value="FUC_metazoa-typ"/>
</dbReference>
<dbReference type="GO" id="GO:0006004">
    <property type="term" value="P:fucose metabolic process"/>
    <property type="evidence" value="ECO:0007669"/>
    <property type="project" value="InterPro"/>
</dbReference>
<evidence type="ECO:0000256" key="4">
    <source>
        <dbReference type="ARBA" id="ARBA00022729"/>
    </source>
</evidence>
<dbReference type="GO" id="GO:0004560">
    <property type="term" value="F:alpha-L-fucosidase activity"/>
    <property type="evidence" value="ECO:0007669"/>
    <property type="project" value="UniProtKB-EC"/>
</dbReference>
<evidence type="ECO:0000313" key="10">
    <source>
        <dbReference type="Proteomes" id="UP000311919"/>
    </source>
</evidence>
<dbReference type="PROSITE" id="PS00385">
    <property type="entry name" value="ALPHA_L_FUCOSIDASE"/>
    <property type="match status" value="1"/>
</dbReference>
<proteinExistence type="inferred from homology"/>
<dbReference type="SUPFAM" id="SSF51445">
    <property type="entry name" value="(Trans)glycosidases"/>
    <property type="match status" value="1"/>
</dbReference>
<dbReference type="Gene3D" id="3.20.20.80">
    <property type="entry name" value="Glycosidases"/>
    <property type="match status" value="1"/>
</dbReference>
<dbReference type="GO" id="GO:0005764">
    <property type="term" value="C:lysosome"/>
    <property type="evidence" value="ECO:0007669"/>
    <property type="project" value="TreeGrafter"/>
</dbReference>
<dbReference type="PANTHER" id="PTHR10030:SF37">
    <property type="entry name" value="ALPHA-L-FUCOSIDASE-RELATED"/>
    <property type="match status" value="1"/>
</dbReference>
<dbReference type="EC" id="3.2.1.51" evidence="3"/>
<evidence type="ECO:0000256" key="3">
    <source>
        <dbReference type="ARBA" id="ARBA00012662"/>
    </source>
</evidence>
<dbReference type="AlphaFoldDB" id="A0A4Z2DBM0"/>
<dbReference type="STRING" id="6182.A0A4Z2DBM0"/>
<dbReference type="GO" id="GO:0016139">
    <property type="term" value="P:glycoside catabolic process"/>
    <property type="evidence" value="ECO:0007669"/>
    <property type="project" value="TreeGrafter"/>
</dbReference>
<evidence type="ECO:0000256" key="1">
    <source>
        <dbReference type="ARBA" id="ARBA00004071"/>
    </source>
</evidence>
<protein>
    <recommendedName>
        <fullName evidence="3">alpha-L-fucosidase</fullName>
        <ecNumber evidence="3">3.2.1.51</ecNumber>
    </recommendedName>
</protein>
<reference evidence="9 10" key="1">
    <citation type="submission" date="2019-03" db="EMBL/GenBank/DDBJ databases">
        <title>An improved genome assembly of the fluke Schistosoma japonicum.</title>
        <authorList>
            <person name="Hu W."/>
            <person name="Luo F."/>
            <person name="Yin M."/>
            <person name="Mo X."/>
            <person name="Sun C."/>
            <person name="Wu Q."/>
            <person name="Zhu B."/>
            <person name="Xiang M."/>
            <person name="Wang J."/>
            <person name="Wang Y."/>
            <person name="Zhang T."/>
            <person name="Xu B."/>
            <person name="Zheng H."/>
            <person name="Feng Z."/>
        </authorList>
    </citation>
    <scope>NUCLEOTIDE SEQUENCE [LARGE SCALE GENOMIC DNA]</scope>
    <source>
        <strain evidence="9">HuSjv2</strain>
        <tissue evidence="9">Worms</tissue>
    </source>
</reference>
<dbReference type="PANTHER" id="PTHR10030">
    <property type="entry name" value="ALPHA-L-FUCOSIDASE"/>
    <property type="match status" value="1"/>
</dbReference>
<evidence type="ECO:0000256" key="6">
    <source>
        <dbReference type="ARBA" id="ARBA00023180"/>
    </source>
</evidence>
<dbReference type="FunFam" id="3.20.20.80:FF:000027">
    <property type="entry name" value="Alpha-L-fucosidase"/>
    <property type="match status" value="1"/>
</dbReference>
<evidence type="ECO:0000313" key="9">
    <source>
        <dbReference type="EMBL" id="TNN13901.1"/>
    </source>
</evidence>
<evidence type="ECO:0000256" key="5">
    <source>
        <dbReference type="ARBA" id="ARBA00022801"/>
    </source>
</evidence>
<dbReference type="InterPro" id="IPR018526">
    <property type="entry name" value="Glyco_hydro_29_CS"/>
</dbReference>
<dbReference type="OrthoDB" id="6039950at2759"/>
<dbReference type="SMART" id="SM00812">
    <property type="entry name" value="Alpha_L_fucos"/>
    <property type="match status" value="1"/>
</dbReference>
<comment type="function">
    <text evidence="1">Alpha-L-fucosidase is responsible for hydrolyzing the alpha-1,6-linked fucose joined to the reducing-end N-acetylglucosamine of the carbohydrate moieties of glycoproteins.</text>
</comment>
<comment type="caution">
    <text evidence="9">The sequence shown here is derived from an EMBL/GenBank/DDBJ whole genome shotgun (WGS) entry which is preliminary data.</text>
</comment>
<sequence length="527" mass="61938">MIKFIYFIQFILFYYVIQTNVQFSLSSVNRIGKYEPNWDSLDKRPLPAWYDEAKIGIFIHWGVFSVPSFRTEWFWWMWQGDTKSMPEIPEYMRKYYEPDFAYADFAKQFRAELFQPDKWADLFVKSGARYVVLTAKHHEGFCNWPSVNSWQWNSMNIGPKRDLVGELASAIRQNTKLKFGVYHSLFEWFNPLYIEDKANNFTTQKFVDEKTMPELYELVLRYKPEVIWSDGDVGPDTYWKSTEFLAWLYNESPVKDTVVTNDRWGTGCPCKHGGYFSCDDHYRPGKLVRHKWENCMTLDCCSWGFRREISLDKILTPEQLIYEVIETVTYGGNILINVGPTSWGTILPIYEERLLQLGNWLSINGEGIYGTRPWRIQKESNVDFVWYTYKTGNANDSRLFAKLSLLNFIQYLSYIKQNPSSIVYAHLTKWPKQQCNTVSLNRTTTFHSNEQLIINCKRELQLPSVNGKPNFSEFTLLDGSLTGMRLSFKPMNQTTMTGVIISLPELIMNSDKQPLQYAWTIRMTNVF</sequence>
<feature type="domain" description="Glycoside hydrolase family 29 N-terminal" evidence="8">
    <location>
        <begin position="27"/>
        <end position="366"/>
    </location>
</feature>
<comment type="similarity">
    <text evidence="2">Belongs to the glycosyl hydrolase 29 family.</text>
</comment>
<accession>A0A4Z2DBM0</accession>
<dbReference type="PRINTS" id="PR00741">
    <property type="entry name" value="GLHYDRLASE29"/>
</dbReference>
<dbReference type="EMBL" id="SKCS01000181">
    <property type="protein sequence ID" value="TNN13901.1"/>
    <property type="molecule type" value="Genomic_DNA"/>
</dbReference>
<evidence type="ECO:0000256" key="7">
    <source>
        <dbReference type="ARBA" id="ARBA00023295"/>
    </source>
</evidence>
<gene>
    <name evidence="9" type="ORF">EWB00_002479</name>
</gene>
<keyword evidence="7" id="KW-0326">Glycosidase</keyword>